<feature type="compositionally biased region" description="Acidic residues" evidence="2">
    <location>
        <begin position="230"/>
        <end position="258"/>
    </location>
</feature>
<feature type="region of interest" description="Disordered" evidence="2">
    <location>
        <begin position="117"/>
        <end position="258"/>
    </location>
</feature>
<organism evidence="3 4">
    <name type="scientific">Prunus dulcis</name>
    <name type="common">Almond</name>
    <name type="synonym">Amygdalus dulcis</name>
    <dbReference type="NCBI Taxonomy" id="3755"/>
    <lineage>
        <taxon>Eukaryota</taxon>
        <taxon>Viridiplantae</taxon>
        <taxon>Streptophyta</taxon>
        <taxon>Embryophyta</taxon>
        <taxon>Tracheophyta</taxon>
        <taxon>Spermatophyta</taxon>
        <taxon>Magnoliopsida</taxon>
        <taxon>eudicotyledons</taxon>
        <taxon>Gunneridae</taxon>
        <taxon>Pentapetalae</taxon>
        <taxon>rosids</taxon>
        <taxon>fabids</taxon>
        <taxon>Rosales</taxon>
        <taxon>Rosaceae</taxon>
        <taxon>Amygdaloideae</taxon>
        <taxon>Amygdaleae</taxon>
        <taxon>Prunus</taxon>
    </lineage>
</organism>
<reference evidence="3 4" key="1">
    <citation type="journal article" date="2022" name="G3 (Bethesda)">
        <title>Whole-genome sequence and methylome profiling of the almond [Prunus dulcis (Mill.) D.A. Webb] cultivar 'Nonpareil'.</title>
        <authorList>
            <person name="D'Amico-Willman K.M."/>
            <person name="Ouma W.Z."/>
            <person name="Meulia T."/>
            <person name="Sideli G.M."/>
            <person name="Gradziel T.M."/>
            <person name="Fresnedo-Ramirez J."/>
        </authorList>
    </citation>
    <scope>NUCLEOTIDE SEQUENCE [LARGE SCALE GENOMIC DNA]</scope>
    <source>
        <strain evidence="3">Clone GOH B32 T37-40</strain>
    </source>
</reference>
<dbReference type="EMBL" id="JAJFAZ020000002">
    <property type="protein sequence ID" value="KAI5343006.1"/>
    <property type="molecule type" value="Genomic_DNA"/>
</dbReference>
<keyword evidence="4" id="KW-1185">Reference proteome</keyword>
<keyword evidence="1" id="KW-0175">Coiled coil</keyword>
<feature type="coiled-coil region" evidence="1">
    <location>
        <begin position="42"/>
        <end position="81"/>
    </location>
</feature>
<sequence length="258" mass="29012">MWVSVGEGKNQEVAYVSRPRLVDGRGVPTFKMPNIKAEFEWADETQAQLNLLVELREKLRLEELELAKANVVASLEAAVAEERKIRRQWANGQVVVTTLDDPILELEAHLSGAFEANNSKAKSSEPMKRLDDGPSKVEKPRKVQLKAKPLALKNQVATKVVSASEVDEKKENDHETVRNVRGKTQARKDKPKAEEDQALIDVQKPEAEEKAEATTNVEATEASENPEATLADDEELYRESEEYGNDEYFEELTEEVLE</sequence>
<name>A0AAD4WIT9_PRUDU</name>
<gene>
    <name evidence="3" type="ORF">L3X38_010882</name>
</gene>
<accession>A0AAD4WIT9</accession>
<evidence type="ECO:0000256" key="1">
    <source>
        <dbReference type="SAM" id="Coils"/>
    </source>
</evidence>
<feature type="compositionally biased region" description="Basic and acidic residues" evidence="2">
    <location>
        <begin position="166"/>
        <end position="178"/>
    </location>
</feature>
<feature type="compositionally biased region" description="Basic and acidic residues" evidence="2">
    <location>
        <begin position="122"/>
        <end position="141"/>
    </location>
</feature>
<dbReference type="AlphaFoldDB" id="A0AAD4WIT9"/>
<feature type="compositionally biased region" description="Basic and acidic residues" evidence="2">
    <location>
        <begin position="186"/>
        <end position="195"/>
    </location>
</feature>
<feature type="compositionally biased region" description="Low complexity" evidence="2">
    <location>
        <begin position="213"/>
        <end position="223"/>
    </location>
</feature>
<protein>
    <submittedName>
        <fullName evidence="3">Uncharacterized protein</fullName>
    </submittedName>
</protein>
<evidence type="ECO:0000313" key="4">
    <source>
        <dbReference type="Proteomes" id="UP001054821"/>
    </source>
</evidence>
<proteinExistence type="predicted"/>
<feature type="compositionally biased region" description="Basic and acidic residues" evidence="2">
    <location>
        <begin position="203"/>
        <end position="212"/>
    </location>
</feature>
<evidence type="ECO:0000313" key="3">
    <source>
        <dbReference type="EMBL" id="KAI5343006.1"/>
    </source>
</evidence>
<comment type="caution">
    <text evidence="3">The sequence shown here is derived from an EMBL/GenBank/DDBJ whole genome shotgun (WGS) entry which is preliminary data.</text>
</comment>
<dbReference type="Proteomes" id="UP001054821">
    <property type="component" value="Chromosome 2"/>
</dbReference>
<evidence type="ECO:0000256" key="2">
    <source>
        <dbReference type="SAM" id="MobiDB-lite"/>
    </source>
</evidence>